<reference evidence="1" key="1">
    <citation type="submission" date="2021-05" db="EMBL/GenBank/DDBJ databases">
        <authorList>
            <person name="Tigano A."/>
        </authorList>
    </citation>
    <scope>NUCLEOTIDE SEQUENCE</scope>
</reference>
<dbReference type="EMBL" id="CAJRST010014446">
    <property type="protein sequence ID" value="CAG5929372.1"/>
    <property type="molecule type" value="Genomic_DNA"/>
</dbReference>
<sequence length="321" mass="36283">MEAIPAAGEPLRPSMVIFDWLPPTDQYQPAGHPLSPQTPCRGEKVRESKVLVQFSLNFFHSFISIFGGRVELLLQEAQADMRLTQLLSLYSHESYSPSCMAVAILFMVAMTELQDCLRNSGPSTPWEPYTLERSLARNVLKFESVEALLFSHWSYHLSSSCSHFLEDCNYPCQLSSAFRSVEVLQKNGETRTLLSCCQEGPQTGYLHSHTVQGTLGELTRECNRKRNEPWNEQQHQNTVVIATVTKEGIWHEGAVLCFLRLPGFLWSNRLGLLLLHLGLPLLQLLQLDLGLQLFLQVLDLTSQRLLFLGGMGECEEGSWED</sequence>
<evidence type="ECO:0000313" key="2">
    <source>
        <dbReference type="Proteomes" id="UP000677803"/>
    </source>
</evidence>
<keyword evidence="2" id="KW-1185">Reference proteome</keyword>
<name>A0A8S4BDY5_9TELE</name>
<proteinExistence type="predicted"/>
<accession>A0A8S4BDY5</accession>
<protein>
    <submittedName>
        <fullName evidence="1">(Atlantic silverside) hypothetical protein</fullName>
    </submittedName>
</protein>
<organism evidence="1 2">
    <name type="scientific">Menidia menidia</name>
    <name type="common">Atlantic silverside</name>
    <dbReference type="NCBI Taxonomy" id="238744"/>
    <lineage>
        <taxon>Eukaryota</taxon>
        <taxon>Metazoa</taxon>
        <taxon>Chordata</taxon>
        <taxon>Craniata</taxon>
        <taxon>Vertebrata</taxon>
        <taxon>Euteleostomi</taxon>
        <taxon>Actinopterygii</taxon>
        <taxon>Neopterygii</taxon>
        <taxon>Teleostei</taxon>
        <taxon>Neoteleostei</taxon>
        <taxon>Acanthomorphata</taxon>
        <taxon>Ovalentaria</taxon>
        <taxon>Atherinomorphae</taxon>
        <taxon>Atheriniformes</taxon>
        <taxon>Atherinopsidae</taxon>
        <taxon>Menidiinae</taxon>
        <taxon>Menidia</taxon>
    </lineage>
</organism>
<gene>
    <name evidence="1" type="ORF">MMEN_LOCUS13000</name>
</gene>
<dbReference type="OrthoDB" id="10656414at2759"/>
<comment type="caution">
    <text evidence="1">The sequence shown here is derived from an EMBL/GenBank/DDBJ whole genome shotgun (WGS) entry which is preliminary data.</text>
</comment>
<dbReference type="AlphaFoldDB" id="A0A8S4BDY5"/>
<dbReference type="Proteomes" id="UP000677803">
    <property type="component" value="Unassembled WGS sequence"/>
</dbReference>
<evidence type="ECO:0000313" key="1">
    <source>
        <dbReference type="EMBL" id="CAG5929372.1"/>
    </source>
</evidence>